<feature type="compositionally biased region" description="Basic and acidic residues" evidence="1">
    <location>
        <begin position="3227"/>
        <end position="3239"/>
    </location>
</feature>
<feature type="compositionally biased region" description="Polar residues" evidence="1">
    <location>
        <begin position="1852"/>
        <end position="1864"/>
    </location>
</feature>
<accession>A0A836HWH3</accession>
<dbReference type="GeneID" id="94291849"/>
<dbReference type="RefSeq" id="XP_067757798.1">
    <property type="nucleotide sequence ID" value="XM_067901772.1"/>
</dbReference>
<feature type="compositionally biased region" description="Basic and acidic residues" evidence="1">
    <location>
        <begin position="425"/>
        <end position="437"/>
    </location>
</feature>
<name>A0A836HWH3_9TRYP</name>
<protein>
    <submittedName>
        <fullName evidence="3">Uncharacterized protein</fullName>
    </submittedName>
</protein>
<keyword evidence="2" id="KW-0472">Membrane</keyword>
<organism evidence="3 4">
    <name type="scientific">Porcisia hertigi</name>
    <dbReference type="NCBI Taxonomy" id="2761500"/>
    <lineage>
        <taxon>Eukaryota</taxon>
        <taxon>Discoba</taxon>
        <taxon>Euglenozoa</taxon>
        <taxon>Kinetoplastea</taxon>
        <taxon>Metakinetoplastina</taxon>
        <taxon>Trypanosomatida</taxon>
        <taxon>Trypanosomatidae</taxon>
        <taxon>Leishmaniinae</taxon>
        <taxon>Porcisia</taxon>
    </lineage>
</organism>
<dbReference type="EMBL" id="JAFJZO010000019">
    <property type="protein sequence ID" value="KAG5507072.1"/>
    <property type="molecule type" value="Genomic_DNA"/>
</dbReference>
<feature type="compositionally biased region" description="Basic and acidic residues" evidence="1">
    <location>
        <begin position="2097"/>
        <end position="2111"/>
    </location>
</feature>
<feature type="region of interest" description="Disordered" evidence="1">
    <location>
        <begin position="1825"/>
        <end position="1864"/>
    </location>
</feature>
<feature type="region of interest" description="Disordered" evidence="1">
    <location>
        <begin position="2465"/>
        <end position="2498"/>
    </location>
</feature>
<evidence type="ECO:0000256" key="1">
    <source>
        <dbReference type="SAM" id="MobiDB-lite"/>
    </source>
</evidence>
<reference evidence="3 4" key="1">
    <citation type="submission" date="2021-02" db="EMBL/GenBank/DDBJ databases">
        <title>Porcisia hertigi Genome sequencing and assembly.</title>
        <authorList>
            <person name="Almutairi H."/>
            <person name="Gatherer D."/>
        </authorList>
    </citation>
    <scope>NUCLEOTIDE SEQUENCE [LARGE SCALE GENOMIC DNA]</scope>
    <source>
        <strain evidence="3 4">C119</strain>
    </source>
</reference>
<evidence type="ECO:0000313" key="3">
    <source>
        <dbReference type="EMBL" id="KAG5507072.1"/>
    </source>
</evidence>
<feature type="region of interest" description="Disordered" evidence="1">
    <location>
        <begin position="324"/>
        <end position="349"/>
    </location>
</feature>
<evidence type="ECO:0000256" key="2">
    <source>
        <dbReference type="SAM" id="Phobius"/>
    </source>
</evidence>
<feature type="compositionally biased region" description="Basic residues" evidence="1">
    <location>
        <begin position="392"/>
        <end position="405"/>
    </location>
</feature>
<gene>
    <name evidence="3" type="ORF">JKF63_05818</name>
</gene>
<dbReference type="Proteomes" id="UP000674318">
    <property type="component" value="Unassembled WGS sequence"/>
</dbReference>
<feature type="compositionally biased region" description="Polar residues" evidence="1">
    <location>
        <begin position="1047"/>
        <end position="1061"/>
    </location>
</feature>
<feature type="region of interest" description="Disordered" evidence="1">
    <location>
        <begin position="1875"/>
        <end position="1894"/>
    </location>
</feature>
<feature type="region of interest" description="Disordered" evidence="1">
    <location>
        <begin position="392"/>
        <end position="460"/>
    </location>
</feature>
<feature type="compositionally biased region" description="Pro residues" evidence="1">
    <location>
        <begin position="2470"/>
        <end position="2483"/>
    </location>
</feature>
<keyword evidence="4" id="KW-1185">Reference proteome</keyword>
<evidence type="ECO:0000313" key="4">
    <source>
        <dbReference type="Proteomes" id="UP000674318"/>
    </source>
</evidence>
<feature type="transmembrane region" description="Helical" evidence="2">
    <location>
        <begin position="2966"/>
        <end position="2984"/>
    </location>
</feature>
<keyword evidence="2" id="KW-1133">Transmembrane helix</keyword>
<feature type="region of interest" description="Disordered" evidence="1">
    <location>
        <begin position="751"/>
        <end position="792"/>
    </location>
</feature>
<feature type="region of interest" description="Disordered" evidence="1">
    <location>
        <begin position="1029"/>
        <end position="1089"/>
    </location>
</feature>
<comment type="caution">
    <text evidence="3">The sequence shown here is derived from an EMBL/GenBank/DDBJ whole genome shotgun (WGS) entry which is preliminary data.</text>
</comment>
<feature type="region of interest" description="Disordered" evidence="1">
    <location>
        <begin position="2301"/>
        <end position="2326"/>
    </location>
</feature>
<feature type="region of interest" description="Disordered" evidence="1">
    <location>
        <begin position="2090"/>
        <end position="2111"/>
    </location>
</feature>
<feature type="region of interest" description="Disordered" evidence="1">
    <location>
        <begin position="639"/>
        <end position="701"/>
    </location>
</feature>
<feature type="region of interest" description="Disordered" evidence="1">
    <location>
        <begin position="3212"/>
        <end position="3249"/>
    </location>
</feature>
<dbReference type="PANTHER" id="PTHR39670:SF2">
    <property type="entry name" value="PARAFLAGELLAR ROD PROTEIN"/>
    <property type="match status" value="1"/>
</dbReference>
<feature type="region of interest" description="Disordered" evidence="1">
    <location>
        <begin position="1519"/>
        <end position="1556"/>
    </location>
</feature>
<keyword evidence="2" id="KW-0812">Transmembrane</keyword>
<feature type="compositionally biased region" description="Basic and acidic residues" evidence="1">
    <location>
        <begin position="3146"/>
        <end position="3157"/>
    </location>
</feature>
<dbReference type="KEGG" id="phet:94291849"/>
<proteinExistence type="predicted"/>
<feature type="region of interest" description="Disordered" evidence="1">
    <location>
        <begin position="1279"/>
        <end position="1344"/>
    </location>
</feature>
<feature type="compositionally biased region" description="Polar residues" evidence="1">
    <location>
        <begin position="665"/>
        <end position="698"/>
    </location>
</feature>
<feature type="compositionally biased region" description="Polar residues" evidence="1">
    <location>
        <begin position="639"/>
        <end position="650"/>
    </location>
</feature>
<dbReference type="OrthoDB" id="273690at2759"/>
<feature type="region of interest" description="Disordered" evidence="1">
    <location>
        <begin position="3128"/>
        <end position="3157"/>
    </location>
</feature>
<feature type="transmembrane region" description="Helical" evidence="2">
    <location>
        <begin position="2990"/>
        <end position="3013"/>
    </location>
</feature>
<dbReference type="PANTHER" id="PTHR39670">
    <property type="entry name" value="C2 DOMAIN-CONTAINING PROTEIN-RELATED"/>
    <property type="match status" value="1"/>
</dbReference>
<feature type="compositionally biased region" description="Low complexity" evidence="1">
    <location>
        <begin position="1825"/>
        <end position="1841"/>
    </location>
</feature>
<feature type="region of interest" description="Disordered" evidence="1">
    <location>
        <begin position="282"/>
        <end position="305"/>
    </location>
</feature>
<sequence>MMIFIEPDVDYFQLHLRDVRVPIPVLRQSPNAVATASESAATAKETVDARCSGPAALSVSSSTDFSETLAASQRDTCFRNSDSAGRDNIFADEAPSYAKITIQERADAVHRALLSTLHARFPYETLDTLEHVYVLVVTHHAIPSLASLDLSADDLRCLTSLSDLIPEELRCRTFPSHLNAILDPASVASVATTAVKPVPSPTAGETAADPASAAHPSIRVADDDAAARTAQAKESTARAMAQVPHHVPTGPRFYDSIFLLTRALTPEQQTLYDEIQRSGRRPVGFEAARQASATAEEEDTEGSGTHMESFSVVQGRFIHYVPLDRSRGDHPATKAASTTAPNGDGPVQMASQLASLPETRSLYFSVYRIPLSRFRPAEQQYYTTQREELRWRQRHRRRTWQRKGRHAEVLSASGRPSSGPRHHPRNESNRRSGDNPHDASASSSSSSSNNGESEEEEETWDGNVGIAGKAASPLSSAQSQHTCVVGDAIDRLFSGEGDEVSGVAEQTSVAEQRDACRFFHRCHEVLTNYAIAHSPYAAAGPEENKESVDNASVPLLPAATIETPPHRDEQCHPRPSWFPRRFPGVSYAGVTRLLYSQSPCDCYHLVMKDRNTLYYAQSSRATYEMQTVALCLVSDLSPETNASASPQHQRGSAGGGGGVLRPAQLRSNSSPRATAVLTSTSEAQHSQGGEQHIEQTQPRAPLPLTATSEEAWPLGRAAPGSSTDKFVVSNGAGGATSVSCRDGLVCTPLPPRAPLPARSARSSTLTPAGAGTTAHGVARPLPSATLSRASGNRVSATDGVLRVSASLVCNSISGNPQTKLQSLAEKGVHVPNLLLPNGERARGGDTRADSSCRSSCDTASVDRGASADVVNLFKALAQSSLAQHKLRHGSIRSVVSVAVLESPQGISDASPSLGRTGVNNPDEARRYGTRGATQLQVSQHYCCRGLVDHTWFVIPVQRTPAEQEAIEWMPVLFGSTDCVSDVGLRTAVHLGIFPCASSESRDASRASSSLTPSSPPTLLDQLVGVLPTHEKKPSAQKPSQLKKRMDSTTSIVKQTARSDPTGSADCADARANSSTKEGTNKARPPLAPLQTLPVNCANDGATAAAASPAAATASRPYTTAAKAAAPQANLLGSALLSKGTAEYEREATVTPATTIAPAWPRTSHVEDRSGHAYPLPASPSTLHQKAGVPPFAATGGPQSCTEPYPLAATSSPPITRISSSSRRPHTGLLLPATAPVDNIQGSNAHYDLDNEEEEYVSADPPLATATSVQMTRGGVALTFDAGPAQRPRPQSSSSVGGTSAIRRRRATSTTVSMRCSAEMFRHHSASRAHDRHEDSTVKRRDDDDEVPVKATADLYDINDAILRDKDGGGGGVDVSGGWMRGISATTAMFSNDAAGDRRRQQTLTKKIGWADEFPSSLAATKDGHHGVGNKYASSVLTTRMEGSGIADEKQVDVNRRLGIRGASECHAQAFGICSSNNPNKRSIGPPEVAFPPTRTNPFPLHTRDTSAANSKRAYHLDTCTPPLPSPLPRPLAYSTSLPPDRPQGVSATPPPTHRFSGFGMPFGQDADLCSRLSALNPEPQFPLHTRASSWTLNKPHDSGVSVSSISESLSVWPSLEQHASTPWSPQECLSSNPVGLCTTREMRDVCGSTAITTPTPASTGDDYTAPRSVRGDAACRSSFSCARANEHREPLPGYRVAVPSAAAAAASWRDRLSLREKVWQRRCEIEEENRLPSYRAHPQDEHFCERWPKQFCFERQVGDVVSDTAPTSLSDGMTRASCAAGSSQVLPSSTTVSHAAWTPTTTAAPLLAHDTAARSEVRRDARHLSLGLPPSAPTAAAAAASRDTNLPPLKPPTTSAPNTSGASGLSVNVARVHQAEKHLRQQAEPQEHSETHRQMEKLADGAVASRLVSGANVSFTLRDVATVFLRLPRTSVPTPRTPGSDSQHVSGGAGLEVLDICDAVWRTEGISCFLSRKPTQLWGGCASYVERINPYQQPFLLRDQAFVLVLPVPHVPTLKVCIAIHNIDDLLALVCRTPVARTLPSAEEVWMRQRKYGFEDAGDDASGRQEGAAIVVEERRWLFGLWTTRRLVPATGSPAPREAHKPLPSLKDDDRTRPAKCRQLCRAYHANGLCLTWRHRARLWYALLRAGWDCLALPACTSPLLVDPVACKARCALLCDRIAAYAGAHHRLETLKAIRQSYLQTRAIEISRERVLELCGRTHPATTRGPQLGESNENSSSSRVAHTHTLCTSWQRLAPVPLQPRRWTNSVGDERIHDTVHQSRFPATWGRATGPTFRTSLFDDLSSTEESSGDLQVGQGGVPLAIDTPSKRLRTPPLAAWASASPFNRDNFESEKQGIQYRGNDQQQQQAGTPRPPRLSTNGGVARTHLPLQQPNLLSHLKEAAPQPLPRTTHSMRLRLAANQRVAAGDAPVSSLRHSTYASLPGRGRLTFGNHERFSHALDLPSRCSLAPPSHRPPNGLPTPPQPRWGSGFGSCSASKRYPNGDNWETDIAWNRAHTREDAVVPGIAPASLHCDVRGGSRPCDADDLSGVVRNVPSSAKVAGHQSHASSAASSAYYGLLASASSTVAPYASRASLAPSSNAKAAAYVSSDAQSALPSSTAASSLAQRAAAASADLDVDLRVNRDDVLASALARLAEHHATNISPPLTTVLSNAPLHADVIPTSLELHQHPAHPFNISIAQVKQLLQWQWEHHQHCYTLMPVPLFAGAATGCTEVDASLKSWASPENAGPVKRGVLSERSFAASPSYAVSPLARELLLHLLRWSWLMPIDYEASRRSRHHRPASTKASSWWSYFCMSVSHHHNRWRIFLLIALLTVAAGNSAWCILWGFFCCFGYFVFNGVAVGLLTRLPSHRGGNSSSRRRRGWLPLPLLQRRRWWWWGGARSTSAADVRSREHCRCASRLVHQPFPVAGDDEAPPIDHRVSLLYSLGESTTHDLLERRRVHFASQRVLVHVLCLQSLAASLLSRLELFYCGYSTALSLWVALLLLAYAFLYVVYLEAVRVAQRSSLWPAGGGGGGGGHMGNKILSPVWQVTRELLLAVWTDTHFTRVTSFRLCESPPYASRGAGVTSVEPLLSIAQAAWRQVIQPVRNLLAQRLQTVVEGSGAAVAAGAQLSSDGDPVAAAQSGSDRAGKGSAHHDHSNPSYFYQNGKYYAYTPDPPAWAEPEAGVSASAAHSTGTTSRAHYAHPFAQTQPQELPLSSCDVRSPSEWPSHHVAPDGKSDGDGGGGHFRPSVWETYSTNKAGSTSASVRASSSVPHACPNKRQGFAAADPGVLWFLVLAYVVTVCMPWSPYRWLWKRVWRVLTHDDALARRPLLTV</sequence>
<feature type="compositionally biased region" description="Polar residues" evidence="1">
    <location>
        <begin position="2359"/>
        <end position="2368"/>
    </location>
</feature>
<feature type="compositionally biased region" description="Low complexity" evidence="1">
    <location>
        <begin position="1285"/>
        <end position="1300"/>
    </location>
</feature>
<feature type="compositionally biased region" description="Basic and acidic residues" evidence="1">
    <location>
        <begin position="1327"/>
        <end position="1341"/>
    </location>
</feature>
<feature type="region of interest" description="Disordered" evidence="1">
    <location>
        <begin position="2357"/>
        <end position="2382"/>
    </location>
</feature>
<feature type="transmembrane region" description="Helical" evidence="2">
    <location>
        <begin position="2822"/>
        <end position="2855"/>
    </location>
</feature>
<feature type="compositionally biased region" description="Low complexity" evidence="1">
    <location>
        <begin position="439"/>
        <end position="451"/>
    </location>
</feature>
<feature type="transmembrane region" description="Helical" evidence="2">
    <location>
        <begin position="3289"/>
        <end position="3307"/>
    </location>
</feature>